<dbReference type="InterPro" id="IPR052023">
    <property type="entry name" value="Histidine_kinase_KdpD"/>
</dbReference>
<feature type="transmembrane region" description="Helical" evidence="13">
    <location>
        <begin position="16"/>
        <end position="34"/>
    </location>
</feature>
<keyword evidence="16" id="KW-1185">Reference proteome</keyword>
<name>A0ABT9JU32_9PROT</name>
<evidence type="ECO:0000259" key="14">
    <source>
        <dbReference type="PROSITE" id="PS50109"/>
    </source>
</evidence>
<dbReference type="InterPro" id="IPR029016">
    <property type="entry name" value="GAF-like_dom_sf"/>
</dbReference>
<dbReference type="EMBL" id="JAVCAP010000020">
    <property type="protein sequence ID" value="MDP8568058.1"/>
    <property type="molecule type" value="Genomic_DNA"/>
</dbReference>
<dbReference type="RefSeq" id="WP_306389782.1">
    <property type="nucleotide sequence ID" value="NZ_JAVCAP010000020.1"/>
</dbReference>
<dbReference type="SUPFAM" id="SSF47384">
    <property type="entry name" value="Homodimeric domain of signal transducing histidine kinase"/>
    <property type="match status" value="1"/>
</dbReference>
<evidence type="ECO:0000256" key="12">
    <source>
        <dbReference type="ARBA" id="ARBA00023136"/>
    </source>
</evidence>
<evidence type="ECO:0000256" key="2">
    <source>
        <dbReference type="ARBA" id="ARBA00004141"/>
    </source>
</evidence>
<evidence type="ECO:0000256" key="9">
    <source>
        <dbReference type="ARBA" id="ARBA00022840"/>
    </source>
</evidence>
<comment type="subcellular location">
    <subcellularLocation>
        <location evidence="2">Membrane</location>
        <topology evidence="2">Multi-pass membrane protein</topology>
    </subcellularLocation>
</comment>
<evidence type="ECO:0000256" key="8">
    <source>
        <dbReference type="ARBA" id="ARBA00022777"/>
    </source>
</evidence>
<evidence type="ECO:0000256" key="13">
    <source>
        <dbReference type="SAM" id="Phobius"/>
    </source>
</evidence>
<evidence type="ECO:0000256" key="4">
    <source>
        <dbReference type="ARBA" id="ARBA00022553"/>
    </source>
</evidence>
<keyword evidence="9" id="KW-0067">ATP-binding</keyword>
<comment type="catalytic activity">
    <reaction evidence="1">
        <text>ATP + protein L-histidine = ADP + protein N-phospho-L-histidine.</text>
        <dbReference type="EC" id="2.7.13.3"/>
    </reaction>
</comment>
<dbReference type="Proteomes" id="UP001225906">
    <property type="component" value="Unassembled WGS sequence"/>
</dbReference>
<dbReference type="InterPro" id="IPR004358">
    <property type="entry name" value="Sig_transdc_His_kin-like_C"/>
</dbReference>
<dbReference type="SMART" id="SM00387">
    <property type="entry name" value="HATPase_c"/>
    <property type="match status" value="1"/>
</dbReference>
<dbReference type="SMART" id="SM00388">
    <property type="entry name" value="HisKA"/>
    <property type="match status" value="1"/>
</dbReference>
<dbReference type="InterPro" id="IPR003594">
    <property type="entry name" value="HATPase_dom"/>
</dbReference>
<dbReference type="InterPro" id="IPR005467">
    <property type="entry name" value="His_kinase_dom"/>
</dbReference>
<dbReference type="InterPro" id="IPR038318">
    <property type="entry name" value="KdpD_sf"/>
</dbReference>
<dbReference type="Pfam" id="PF13493">
    <property type="entry name" value="DUF4118"/>
    <property type="match status" value="1"/>
</dbReference>
<evidence type="ECO:0000256" key="11">
    <source>
        <dbReference type="ARBA" id="ARBA00023012"/>
    </source>
</evidence>
<evidence type="ECO:0000256" key="5">
    <source>
        <dbReference type="ARBA" id="ARBA00022679"/>
    </source>
</evidence>
<dbReference type="InterPro" id="IPR036890">
    <property type="entry name" value="HATPase_C_sf"/>
</dbReference>
<dbReference type="EC" id="2.7.13.3" evidence="3"/>
<dbReference type="Pfam" id="PF02518">
    <property type="entry name" value="HATPase_c"/>
    <property type="match status" value="1"/>
</dbReference>
<dbReference type="PANTHER" id="PTHR45569:SF1">
    <property type="entry name" value="SENSOR PROTEIN KDPD"/>
    <property type="match status" value="1"/>
</dbReference>
<keyword evidence="7" id="KW-0547">Nucleotide-binding</keyword>
<accession>A0ABT9JU32</accession>
<dbReference type="Gene3D" id="1.10.287.130">
    <property type="match status" value="1"/>
</dbReference>
<dbReference type="Gene3D" id="3.30.565.10">
    <property type="entry name" value="Histidine kinase-like ATPase, C-terminal domain"/>
    <property type="match status" value="1"/>
</dbReference>
<dbReference type="PRINTS" id="PR00344">
    <property type="entry name" value="BCTRLSENSOR"/>
</dbReference>
<comment type="caution">
    <text evidence="15">The sequence shown here is derived from an EMBL/GenBank/DDBJ whole genome shotgun (WGS) entry which is preliminary data.</text>
</comment>
<proteinExistence type="predicted"/>
<dbReference type="CDD" id="cd00075">
    <property type="entry name" value="HATPase"/>
    <property type="match status" value="1"/>
</dbReference>
<dbReference type="Pfam" id="PF00512">
    <property type="entry name" value="HisKA"/>
    <property type="match status" value="1"/>
</dbReference>
<dbReference type="SUPFAM" id="SSF55874">
    <property type="entry name" value="ATPase domain of HSP90 chaperone/DNA topoisomerase II/histidine kinase"/>
    <property type="match status" value="1"/>
</dbReference>
<sequence length="503" mass="55229">MKIASEFAQEDSRHRIVLVMTSLVGLLSIITWLGLSLFATLGLTAMALLYLLCVLWVAYIARFPLALGTAILAFLLINFCFIEPRYTFRIASMQSWLMLLVFVVVALTVSSAMQQLKLQTRQAQLAARQSRFFQSLAELFATQSHPHALLEAGCQHVHAVFDLRVAVVRRSLADGPLEVIAGDAALAASLPPSSVQWAIDFNRAMGAGTADWPALSCCLIPFGFQQTEVLVVAQPHKPLDIDFLRLLAHQCSQAYVKLGQHQALLQSELRISEATFKKTLLTALSHDMRTPLTAIVGAVNVLADQNIALDATQSRQLLESIRAESDYLVQATENILTLVKLEAGPATVHPDWQLAEEVVEHVVQRYRQRPQALPLAVHVFDVGVLVKLDAMLVAHALANLIDNAVVWHQGTQPVTITLRRQAPWLVLSVSNEGPGFPADFEIAAFVQRKERPAGARGYGLGLLIVKTVMELHHGQLQIQSVPGQTTQVSMLFPLSPVPEIAAR</sequence>
<protein>
    <recommendedName>
        <fullName evidence="3">histidine kinase</fullName>
        <ecNumber evidence="3">2.7.13.3</ecNumber>
    </recommendedName>
</protein>
<dbReference type="PROSITE" id="PS50109">
    <property type="entry name" value="HIS_KIN"/>
    <property type="match status" value="1"/>
</dbReference>
<dbReference type="InterPro" id="IPR003661">
    <property type="entry name" value="HisK_dim/P_dom"/>
</dbReference>
<evidence type="ECO:0000256" key="3">
    <source>
        <dbReference type="ARBA" id="ARBA00012438"/>
    </source>
</evidence>
<feature type="domain" description="Histidine kinase" evidence="14">
    <location>
        <begin position="283"/>
        <end position="496"/>
    </location>
</feature>
<dbReference type="InterPro" id="IPR036097">
    <property type="entry name" value="HisK_dim/P_sf"/>
</dbReference>
<keyword evidence="10 13" id="KW-1133">Transmembrane helix</keyword>
<reference evidence="16" key="1">
    <citation type="journal article" date="2019" name="Int. J. Syst. Evol. Microbiol.">
        <title>The Global Catalogue of Microorganisms (GCM) 10K type strain sequencing project: providing services to taxonomists for standard genome sequencing and annotation.</title>
        <authorList>
            <consortium name="The Broad Institute Genomics Platform"/>
            <consortium name="The Broad Institute Genome Sequencing Center for Infectious Disease"/>
            <person name="Wu L."/>
            <person name="Ma J."/>
        </authorList>
    </citation>
    <scope>NUCLEOTIDE SEQUENCE [LARGE SCALE GENOMIC DNA]</scope>
    <source>
        <strain evidence="16">VKM B-3159</strain>
    </source>
</reference>
<evidence type="ECO:0000313" key="16">
    <source>
        <dbReference type="Proteomes" id="UP001225906"/>
    </source>
</evidence>
<evidence type="ECO:0000256" key="7">
    <source>
        <dbReference type="ARBA" id="ARBA00022741"/>
    </source>
</evidence>
<gene>
    <name evidence="15" type="ORF">Q9291_09375</name>
</gene>
<dbReference type="CDD" id="cd00082">
    <property type="entry name" value="HisKA"/>
    <property type="match status" value="1"/>
</dbReference>
<dbReference type="InterPro" id="IPR025201">
    <property type="entry name" value="KdpD_TM"/>
</dbReference>
<dbReference type="Gene3D" id="1.20.120.620">
    <property type="entry name" value="Backbone structure of the membrane domain of e. Coli histidine kinase receptor kdpd"/>
    <property type="match status" value="1"/>
</dbReference>
<keyword evidence="4" id="KW-0597">Phosphoprotein</keyword>
<organism evidence="15 16">
    <name type="scientific">Methylophilus aquaticus</name>
    <dbReference type="NCBI Taxonomy" id="1971610"/>
    <lineage>
        <taxon>Bacteria</taxon>
        <taxon>Pseudomonadati</taxon>
        <taxon>Pseudomonadota</taxon>
        <taxon>Betaproteobacteria</taxon>
        <taxon>Nitrosomonadales</taxon>
        <taxon>Methylophilaceae</taxon>
        <taxon>Methylophilus</taxon>
    </lineage>
</organism>
<feature type="transmembrane region" description="Helical" evidence="13">
    <location>
        <begin position="96"/>
        <end position="113"/>
    </location>
</feature>
<evidence type="ECO:0000256" key="10">
    <source>
        <dbReference type="ARBA" id="ARBA00022989"/>
    </source>
</evidence>
<keyword evidence="11" id="KW-0902">Two-component regulatory system</keyword>
<evidence type="ECO:0000256" key="1">
    <source>
        <dbReference type="ARBA" id="ARBA00000085"/>
    </source>
</evidence>
<evidence type="ECO:0000313" key="15">
    <source>
        <dbReference type="EMBL" id="MDP8568058.1"/>
    </source>
</evidence>
<keyword evidence="12 13" id="KW-0472">Membrane</keyword>
<feature type="transmembrane region" description="Helical" evidence="13">
    <location>
        <begin position="65"/>
        <end position="84"/>
    </location>
</feature>
<dbReference type="PANTHER" id="PTHR45569">
    <property type="entry name" value="SENSOR PROTEIN KDPD"/>
    <property type="match status" value="1"/>
</dbReference>
<keyword evidence="6 13" id="KW-0812">Transmembrane</keyword>
<evidence type="ECO:0000256" key="6">
    <source>
        <dbReference type="ARBA" id="ARBA00022692"/>
    </source>
</evidence>
<keyword evidence="5" id="KW-0808">Transferase</keyword>
<dbReference type="Gene3D" id="3.30.450.40">
    <property type="match status" value="1"/>
</dbReference>
<keyword evidence="8" id="KW-0418">Kinase</keyword>